<keyword evidence="4" id="KW-0804">Transcription</keyword>
<dbReference type="GO" id="GO:0016274">
    <property type="term" value="F:protein-arginine N-methyltransferase activity"/>
    <property type="evidence" value="ECO:0007669"/>
    <property type="project" value="InterPro"/>
</dbReference>
<dbReference type="PROSITE" id="PS51678">
    <property type="entry name" value="SAM_MT_PRMT"/>
    <property type="match status" value="1"/>
</dbReference>
<reference evidence="8 9" key="1">
    <citation type="journal article" date="2024" name="Nat. Commun.">
        <title>Phylogenomics reveals the evolutionary origins of lichenization in chlorophyte algae.</title>
        <authorList>
            <person name="Puginier C."/>
            <person name="Libourel C."/>
            <person name="Otte J."/>
            <person name="Skaloud P."/>
            <person name="Haon M."/>
            <person name="Grisel S."/>
            <person name="Petersen M."/>
            <person name="Berrin J.G."/>
            <person name="Delaux P.M."/>
            <person name="Dal Grande F."/>
            <person name="Keller J."/>
        </authorList>
    </citation>
    <scope>NUCLEOTIDE SEQUENCE [LARGE SCALE GENOMIC DNA]</scope>
    <source>
        <strain evidence="8 9">SAG 2523</strain>
    </source>
</reference>
<evidence type="ECO:0000256" key="5">
    <source>
        <dbReference type="ARBA" id="ARBA00049086"/>
    </source>
</evidence>
<name>A0AAW1SK27_9CHLO</name>
<dbReference type="InterPro" id="IPR029063">
    <property type="entry name" value="SAM-dependent_MTases_sf"/>
</dbReference>
<evidence type="ECO:0000256" key="7">
    <source>
        <dbReference type="SAM" id="MobiDB-lite"/>
    </source>
</evidence>
<evidence type="ECO:0000256" key="6">
    <source>
        <dbReference type="PROSITE-ProRule" id="PRU01015"/>
    </source>
</evidence>
<dbReference type="EMBL" id="JALJOV010001545">
    <property type="protein sequence ID" value="KAK9846216.1"/>
    <property type="molecule type" value="Genomic_DNA"/>
</dbReference>
<keyword evidence="6" id="KW-0808">Transferase</keyword>
<dbReference type="PANTHER" id="PTHR11006:SF10">
    <property type="entry name" value="HISTONE-ARGININE METHYLTRANSFERASE CARMER-RELATED"/>
    <property type="match status" value="1"/>
</dbReference>
<keyword evidence="2 6" id="KW-0949">S-adenosyl-L-methionine</keyword>
<protein>
    <recommendedName>
        <fullName evidence="1">type I protein arginine methyltransferase</fullName>
        <ecNumber evidence="1">2.1.1.319</ecNumber>
    </recommendedName>
</protein>
<dbReference type="EC" id="2.1.1.319" evidence="1"/>
<dbReference type="SUPFAM" id="SSF53335">
    <property type="entry name" value="S-adenosyl-L-methionine-dependent methyltransferases"/>
    <property type="match status" value="2"/>
</dbReference>
<sequence length="834" mass="92060">MKSRALPTHLASHQERPRPSVGRHGHPGQPPAVSEVQERQQQMRAAVVAAVKAAQEADPTYLKRPLMELNKEAVGLQKAGNLLGAVAAFGKLFERARVCNLYHTELHVCHTNRAAALLALELWDEALWDAQRASQLALDAMKRDPRMMAGYTKSLLRKAAALIGLTRYREATLTLDEGLRLDPLNSSMQQLHAEASRGVLGDLLEGERMEMRALPAPEASQRITSHPFAAPLHRIRTDNMLPTKLLTPFQAESDHNVKDTYNYMTIQTDIRMPRRHFTFLEDSELHRVFQAAISQAVAQITADEDIDCRVLNLGAGAGLHAMMALRAGAHHVTAAERWLYLSLACKEALVANKFPADRHKVVYKRPTDLALIQDVPIVCNLLICNIFDEGLLTCGLIPAVRHSLDNLLTPNAIILPASATVFMQAAEVRTKDVCGLDMSAADLHRWHPVYLSGAPLADDLFRPLSGPLEVWHFDFGNPPQESARRTLDVEFTQMGRFNAVVFWFELHLGFGITVSTKPGCGLKSMGPAVQYLAGQLSVEAGMLLPVLATHNTVRMHFDIEEAEYMHLTKTDAAFPADQFSMLADVARNEAYNRAICRVVKAKKAETKEAHVLDVGSGTGLFAMMAAKAGADSVVANDLSEVLCTTARRAVAANDLGGRVSVVHRDAGLLERGHEMRRLGANVVVADFFDSGLFGNNFTYILELLKKRVLQPNTTVIPNAATMYCMGLEMATGSVCGFDFSSFDQFRWDKGYEACYLDDLPHKVLTKPAQAFEYFFEGMRKGQQRDHLLKLEVTSAGTLNALAIWFDLHLDEEESITTGKFCCMTESLLAPTSGN</sequence>
<accession>A0AAW1SK27</accession>
<evidence type="ECO:0000313" key="8">
    <source>
        <dbReference type="EMBL" id="KAK9846216.1"/>
    </source>
</evidence>
<dbReference type="InterPro" id="IPR025799">
    <property type="entry name" value="Arg_MeTrfase"/>
</dbReference>
<proteinExistence type="predicted"/>
<evidence type="ECO:0000256" key="3">
    <source>
        <dbReference type="ARBA" id="ARBA00023015"/>
    </source>
</evidence>
<keyword evidence="9" id="KW-1185">Reference proteome</keyword>
<dbReference type="CDD" id="cd02440">
    <property type="entry name" value="AdoMet_MTases"/>
    <property type="match status" value="1"/>
</dbReference>
<dbReference type="Gene3D" id="2.70.160.11">
    <property type="entry name" value="Hnrnp arginine n-methyltransferase1"/>
    <property type="match status" value="2"/>
</dbReference>
<dbReference type="AlphaFoldDB" id="A0AAW1SK27"/>
<comment type="caution">
    <text evidence="8">The sequence shown here is derived from an EMBL/GenBank/DDBJ whole genome shotgun (WGS) entry which is preliminary data.</text>
</comment>
<evidence type="ECO:0000256" key="1">
    <source>
        <dbReference type="ARBA" id="ARBA00011925"/>
    </source>
</evidence>
<dbReference type="Gene3D" id="3.40.50.150">
    <property type="entry name" value="Vaccinia Virus protein VP39"/>
    <property type="match status" value="2"/>
</dbReference>
<dbReference type="GO" id="GO:0042054">
    <property type="term" value="F:histone methyltransferase activity"/>
    <property type="evidence" value="ECO:0007669"/>
    <property type="project" value="TreeGrafter"/>
</dbReference>
<feature type="region of interest" description="Disordered" evidence="7">
    <location>
        <begin position="1"/>
        <end position="33"/>
    </location>
</feature>
<gene>
    <name evidence="8" type="ORF">WJX84_002754</name>
</gene>
<dbReference type="GO" id="GO:0032259">
    <property type="term" value="P:methylation"/>
    <property type="evidence" value="ECO:0007669"/>
    <property type="project" value="UniProtKB-KW"/>
</dbReference>
<dbReference type="Pfam" id="PF06325">
    <property type="entry name" value="PrmA"/>
    <property type="match status" value="1"/>
</dbReference>
<evidence type="ECO:0000313" key="9">
    <source>
        <dbReference type="Proteomes" id="UP001485043"/>
    </source>
</evidence>
<dbReference type="InterPro" id="IPR011990">
    <property type="entry name" value="TPR-like_helical_dom_sf"/>
</dbReference>
<dbReference type="Gene3D" id="1.25.40.10">
    <property type="entry name" value="Tetratricopeptide repeat domain"/>
    <property type="match status" value="1"/>
</dbReference>
<dbReference type="SUPFAM" id="SSF48452">
    <property type="entry name" value="TPR-like"/>
    <property type="match status" value="1"/>
</dbReference>
<dbReference type="PANTHER" id="PTHR11006">
    <property type="entry name" value="PROTEIN ARGININE N-METHYLTRANSFERASE"/>
    <property type="match status" value="1"/>
</dbReference>
<evidence type="ECO:0000256" key="4">
    <source>
        <dbReference type="ARBA" id="ARBA00023163"/>
    </source>
</evidence>
<dbReference type="Proteomes" id="UP001485043">
    <property type="component" value="Unassembled WGS sequence"/>
</dbReference>
<comment type="catalytic activity">
    <reaction evidence="5">
        <text>L-arginyl-[protein] + 2 S-adenosyl-L-methionine = N(omega),N(omega)-dimethyl-L-arginyl-[protein] + 2 S-adenosyl-L-homocysteine + 2 H(+)</text>
        <dbReference type="Rhea" id="RHEA:48096"/>
        <dbReference type="Rhea" id="RHEA-COMP:10532"/>
        <dbReference type="Rhea" id="RHEA-COMP:11991"/>
        <dbReference type="ChEBI" id="CHEBI:15378"/>
        <dbReference type="ChEBI" id="CHEBI:29965"/>
        <dbReference type="ChEBI" id="CHEBI:57856"/>
        <dbReference type="ChEBI" id="CHEBI:59789"/>
        <dbReference type="ChEBI" id="CHEBI:61897"/>
        <dbReference type="EC" id="2.1.1.319"/>
    </reaction>
</comment>
<keyword evidence="6" id="KW-0489">Methyltransferase</keyword>
<evidence type="ECO:0000256" key="2">
    <source>
        <dbReference type="ARBA" id="ARBA00022691"/>
    </source>
</evidence>
<keyword evidence="3" id="KW-0805">Transcription regulation</keyword>
<organism evidence="8 9">
    <name type="scientific">Apatococcus fuscideae</name>
    <dbReference type="NCBI Taxonomy" id="2026836"/>
    <lineage>
        <taxon>Eukaryota</taxon>
        <taxon>Viridiplantae</taxon>
        <taxon>Chlorophyta</taxon>
        <taxon>core chlorophytes</taxon>
        <taxon>Trebouxiophyceae</taxon>
        <taxon>Chlorellales</taxon>
        <taxon>Chlorellaceae</taxon>
        <taxon>Apatococcus</taxon>
    </lineage>
</organism>